<evidence type="ECO:0000256" key="1">
    <source>
        <dbReference type="SAM" id="MobiDB-lite"/>
    </source>
</evidence>
<name>A0A6C2YP98_9BACT</name>
<evidence type="ECO:0000313" key="3">
    <source>
        <dbReference type="Proteomes" id="UP000464378"/>
    </source>
</evidence>
<accession>A0A6C2YP98</accession>
<sequence length="327" mass="35123">MCRFAVTTTTLCALLFSLGCRSNSRQEELEAELRTRTREIYELRAENDRLKFLADALNPSAAMPSHPAVIIPGIQPAPLSSIPAAPSAPKPTTPVMPSPNPAPISSATPGVLPFVGPGSDLVAQPASLPVVRPTSPAMAVPLKEITIARGSGGIDDDRQPGDEGLLVIVSPKDEDGEAVKVIASLVIRVEEITNQGVKLPIGTWDVPVGTLRKTWQNGLFSTGFHVKLGWKTPPRTEKIRVTVQMILPDRRIFEADRELRVVPIDASGKTVIQSPSIPTASESSGPLLPSSATTPARINDYRTNRPNFPNVRPESVQLFPPDLGNRP</sequence>
<organism evidence="2">
    <name type="scientific">Tuwongella immobilis</name>
    <dbReference type="NCBI Taxonomy" id="692036"/>
    <lineage>
        <taxon>Bacteria</taxon>
        <taxon>Pseudomonadati</taxon>
        <taxon>Planctomycetota</taxon>
        <taxon>Planctomycetia</taxon>
        <taxon>Gemmatales</taxon>
        <taxon>Gemmataceae</taxon>
        <taxon>Tuwongella</taxon>
    </lineage>
</organism>
<feature type="region of interest" description="Disordered" evidence="1">
    <location>
        <begin position="81"/>
        <end position="100"/>
    </location>
</feature>
<keyword evidence="3" id="KW-1185">Reference proteome</keyword>
<dbReference type="PROSITE" id="PS51257">
    <property type="entry name" value="PROKAR_LIPOPROTEIN"/>
    <property type="match status" value="1"/>
</dbReference>
<dbReference type="Proteomes" id="UP000464378">
    <property type="component" value="Chromosome"/>
</dbReference>
<protein>
    <submittedName>
        <fullName evidence="2">Uncharacterized protein</fullName>
    </submittedName>
</protein>
<gene>
    <name evidence="2" type="ORF">GMBLW1_06940</name>
</gene>
<dbReference type="CDD" id="cd14686">
    <property type="entry name" value="bZIP"/>
    <property type="match status" value="1"/>
</dbReference>
<evidence type="ECO:0000313" key="2">
    <source>
        <dbReference type="EMBL" id="VIP03266.1"/>
    </source>
</evidence>
<proteinExistence type="predicted"/>
<feature type="compositionally biased region" description="Pro residues" evidence="1">
    <location>
        <begin position="86"/>
        <end position="100"/>
    </location>
</feature>
<dbReference type="InParanoid" id="A0A6C2YP98"/>
<feature type="compositionally biased region" description="Polar residues" evidence="1">
    <location>
        <begin position="271"/>
        <end position="296"/>
    </location>
</feature>
<dbReference type="EMBL" id="LR586016">
    <property type="protein sequence ID" value="VIP03266.1"/>
    <property type="molecule type" value="Genomic_DNA"/>
</dbReference>
<dbReference type="KEGG" id="tim:GMBLW1_06940"/>
<dbReference type="AlphaFoldDB" id="A0A6C2YP98"/>
<feature type="region of interest" description="Disordered" evidence="1">
    <location>
        <begin position="271"/>
        <end position="327"/>
    </location>
</feature>
<reference evidence="2" key="1">
    <citation type="submission" date="2019-04" db="EMBL/GenBank/DDBJ databases">
        <authorList>
            <consortium name="Science for Life Laboratories"/>
        </authorList>
    </citation>
    <scope>NUCLEOTIDE SEQUENCE</scope>
    <source>
        <strain evidence="2">MBLW1</strain>
    </source>
</reference>
<dbReference type="EMBL" id="LR593887">
    <property type="protein sequence ID" value="VTS03886.1"/>
    <property type="molecule type" value="Genomic_DNA"/>
</dbReference>